<reference evidence="1" key="1">
    <citation type="submission" date="2016-04" db="EMBL/GenBank/DDBJ databases">
        <authorList>
            <person name="Evans L.H."/>
            <person name="Alamgir A."/>
            <person name="Owens N."/>
            <person name="Weber N.D."/>
            <person name="Virtaneva K."/>
            <person name="Barbian K."/>
            <person name="Babar A."/>
            <person name="Rosenke K."/>
        </authorList>
    </citation>
    <scope>NUCLEOTIDE SEQUENCE</scope>
    <source>
        <strain evidence="1">92-2</strain>
    </source>
</reference>
<gene>
    <name evidence="1" type="ORF">KM92DES2_12578</name>
</gene>
<name>A0A212KB09_9BACT</name>
<proteinExistence type="predicted"/>
<organism evidence="1">
    <name type="scientific">uncultured Desulfovibrio sp</name>
    <dbReference type="NCBI Taxonomy" id="167968"/>
    <lineage>
        <taxon>Bacteria</taxon>
        <taxon>Pseudomonadati</taxon>
        <taxon>Thermodesulfobacteriota</taxon>
        <taxon>Desulfovibrionia</taxon>
        <taxon>Desulfovibrionales</taxon>
        <taxon>Desulfovibrionaceae</taxon>
        <taxon>Desulfovibrio</taxon>
        <taxon>environmental samples</taxon>
    </lineage>
</organism>
<accession>A0A212KB09</accession>
<sequence length="138" mass="14925">MRPSITALGGVSCKMALAVRLLPQPDSPTRQTVSPSCRQRFTLRTAGSGPSAVAKVTERFSSCSRGLEAWVEGLFMGRAYQKVLTKKSLVGWGAEAEGERQKCRKSRKAGKKAKAGEMFYGGVGEPVRLIYANPTFTP</sequence>
<evidence type="ECO:0000313" key="1">
    <source>
        <dbReference type="EMBL" id="SBW08881.1"/>
    </source>
</evidence>
<protein>
    <submittedName>
        <fullName evidence="1">Uncharacterized protein</fullName>
    </submittedName>
</protein>
<dbReference type="AlphaFoldDB" id="A0A212KB09"/>
<dbReference type="EMBL" id="FLUP01000001">
    <property type="protein sequence ID" value="SBW08881.1"/>
    <property type="molecule type" value="Genomic_DNA"/>
</dbReference>